<proteinExistence type="predicted"/>
<protein>
    <submittedName>
        <fullName evidence="3">Uncharacterized protein</fullName>
    </submittedName>
</protein>
<dbReference type="STRING" id="156889.Mmc1_3251"/>
<reference evidence="4" key="1">
    <citation type="journal article" date="2009" name="Appl. Environ. Microbiol.">
        <title>Complete genome sequence of the chemolithoautotrophic marine magnetotactic coccus strain MC-1.</title>
        <authorList>
            <person name="Schubbe S."/>
            <person name="Williams T.J."/>
            <person name="Xie G."/>
            <person name="Kiss H.E."/>
            <person name="Brettin T.S."/>
            <person name="Martinez D."/>
            <person name="Ross C.A."/>
            <person name="Schuler D."/>
            <person name="Cox B.L."/>
            <person name="Nealson K.H."/>
            <person name="Bazylinski D.A."/>
        </authorList>
    </citation>
    <scope>NUCLEOTIDE SEQUENCE [LARGE SCALE GENOMIC DNA]</scope>
    <source>
        <strain evidence="4">ATCC BAA-1437 / JCM 17883 / MC-1</strain>
    </source>
</reference>
<evidence type="ECO:0000256" key="2">
    <source>
        <dbReference type="SAM" id="SignalP"/>
    </source>
</evidence>
<dbReference type="AlphaFoldDB" id="A0LCP8"/>
<dbReference type="Proteomes" id="UP000002586">
    <property type="component" value="Chromosome"/>
</dbReference>
<feature type="region of interest" description="Disordered" evidence="1">
    <location>
        <begin position="111"/>
        <end position="169"/>
    </location>
</feature>
<dbReference type="EMBL" id="CP000471">
    <property type="protein sequence ID" value="ABK45741.1"/>
    <property type="molecule type" value="Genomic_DNA"/>
</dbReference>
<evidence type="ECO:0000256" key="1">
    <source>
        <dbReference type="SAM" id="MobiDB-lite"/>
    </source>
</evidence>
<accession>A0LCP8</accession>
<evidence type="ECO:0000313" key="3">
    <source>
        <dbReference type="EMBL" id="ABK45741.1"/>
    </source>
</evidence>
<evidence type="ECO:0000313" key="4">
    <source>
        <dbReference type="Proteomes" id="UP000002586"/>
    </source>
</evidence>
<keyword evidence="4" id="KW-1185">Reference proteome</keyword>
<dbReference type="HOGENOM" id="CLU_1114759_0_0_5"/>
<feature type="signal peptide" evidence="2">
    <location>
        <begin position="1"/>
        <end position="25"/>
    </location>
</feature>
<dbReference type="RefSeq" id="WP_011714803.1">
    <property type="nucleotide sequence ID" value="NC_008576.1"/>
</dbReference>
<keyword evidence="2" id="KW-0732">Signal</keyword>
<feature type="chain" id="PRO_5002627106" evidence="2">
    <location>
        <begin position="26"/>
        <end position="249"/>
    </location>
</feature>
<feature type="compositionally biased region" description="Gly residues" evidence="1">
    <location>
        <begin position="119"/>
        <end position="165"/>
    </location>
</feature>
<reference evidence="3 4" key="2">
    <citation type="journal article" date="2012" name="Int. J. Syst. Evol. Microbiol.">
        <title>Magnetococcus marinus gen. nov., sp. nov., a marine, magnetotactic bacterium that represents a novel lineage (Magnetococcaceae fam. nov.; Magnetococcales ord. nov.) at the base of the Alphaproteobacteria.</title>
        <authorList>
            <person name="Bazylinski D.A."/>
            <person name="Williams T.J."/>
            <person name="Lefevre C.T."/>
            <person name="Berg R.J."/>
            <person name="Zhang C.L."/>
            <person name="Bowser S.S."/>
            <person name="Dean A.J."/>
            <person name="Beveridge T.J."/>
        </authorList>
    </citation>
    <scope>NUCLEOTIDE SEQUENCE [LARGE SCALE GENOMIC DNA]</scope>
    <source>
        <strain evidence="4">ATCC BAA-1437 / JCM 17883 / MC-1</strain>
    </source>
</reference>
<name>A0LCP8_MAGMM</name>
<gene>
    <name evidence="3" type="ordered locus">Mmc1_3251</name>
</gene>
<dbReference type="KEGG" id="mgm:Mmc1_3251"/>
<organism evidence="3 4">
    <name type="scientific">Magnetococcus marinus (strain ATCC BAA-1437 / JCM 17883 / MC-1)</name>
    <dbReference type="NCBI Taxonomy" id="156889"/>
    <lineage>
        <taxon>Bacteria</taxon>
        <taxon>Pseudomonadati</taxon>
        <taxon>Pseudomonadota</taxon>
        <taxon>Magnetococcia</taxon>
        <taxon>Magnetococcales</taxon>
        <taxon>Magnetococcaceae</taxon>
        <taxon>Magnetococcus</taxon>
    </lineage>
</organism>
<sequence precursor="true">MRTVFSHFRLTFIAAGVLFTQPLWAQNSNWNQVPREAYDTPAPNGYGNTYRPSWPQSSWGQPYETAPYDNGGYGRGYYEHRTLPRYQNRRPWGEVPFTDHAPSAERDERYGYGREGYGERSGYGREGYGERSGYGREGYGERSGYGREGYGERSGYGREGYGERSGYGRDSYAPRYRDGYRIGDRHTRRYGDYPADSGWGERSSNPWSREFNAFGGREAPFSPWSLDPFSSFDRFYDPWATPNVEGRFR</sequence>